<feature type="region of interest" description="Disordered" evidence="1">
    <location>
        <begin position="272"/>
        <end position="338"/>
    </location>
</feature>
<organism evidence="2 3">
    <name type="scientific">Durusdinium trenchii</name>
    <dbReference type="NCBI Taxonomy" id="1381693"/>
    <lineage>
        <taxon>Eukaryota</taxon>
        <taxon>Sar</taxon>
        <taxon>Alveolata</taxon>
        <taxon>Dinophyceae</taxon>
        <taxon>Suessiales</taxon>
        <taxon>Symbiodiniaceae</taxon>
        <taxon>Durusdinium</taxon>
    </lineage>
</organism>
<reference evidence="2 3" key="1">
    <citation type="submission" date="2024-02" db="EMBL/GenBank/DDBJ databases">
        <authorList>
            <person name="Chen Y."/>
            <person name="Shah S."/>
            <person name="Dougan E. K."/>
            <person name="Thang M."/>
            <person name="Chan C."/>
        </authorList>
    </citation>
    <scope>NUCLEOTIDE SEQUENCE [LARGE SCALE GENOMIC DNA]</scope>
</reference>
<gene>
    <name evidence="2" type="ORF">CCMP2556_LOCUS15601</name>
</gene>
<feature type="region of interest" description="Disordered" evidence="1">
    <location>
        <begin position="640"/>
        <end position="753"/>
    </location>
</feature>
<name>A0ABP0KC46_9DINO</name>
<evidence type="ECO:0000256" key="1">
    <source>
        <dbReference type="SAM" id="MobiDB-lite"/>
    </source>
</evidence>
<sequence>MGCGSSTTKEATLTTDGVLPEAAETAEPAAGASEAAEAAVEVHAMQSEAVASQERVEEPLHPCAVPEEASPRPPQEASGASPNLPVAPEAPQAIHPGVATKVAPPLPPAQVESSSAEVTGAQGHPPPQPEVPPEVVDATEEVCGGGFGVADVPPTEKGYTICGGHGQAEEDEIARSAASMAIAECLQRAEVAAQGYHREVLVQEAQALAAQHVESWTASVLLLQHALAEAGLESDLRLPVGKTIHEEEVHCPDDQLAPLEGTKEFLELIKPGEEERPSTANTRHDDLLSTCDGSRRDPESRCDLWEGSERPGSSDQRPGSSGGAAAMGTLGMPMAPLGPMVPPLEEAPHVEKQIEVPGCAARAMSPPDYPPPELLEQRKAALRAAKLVEAEVSEAIRAVTKGYAARRVEVSHRPYLESQSAAELVASCTQQAVQKEVTLTPEQLQILQVEAEAAGSEATAAEAATAAEEAEDATEWMRLEAARIEADALKALRLQEASARSNADKVEDGSPSLEEATRMRIEAEEIEAEIKRSVEQQGRYEDFEAELVDPVLEAHFAAVRQSEAERMEALHALEASRAAVRKAERHQAEVDMAEQARREAQEAARFQEEQAKLQRQHDAQRQAEEQTALERREALHALDVTRQVGRQSDADAKAKWEKMKAQAAEAEREVKEAADQWNRQAEKAQEEALRKAEKADKDKEVEKASRPDPERAKDELERVQAEADHLLAAAQKAQARAEEEAQKAQEMQREADQAEAKARAAQMHALQCREQLRRSQKEIDDAERARCEAVLAQIRWRVEARRLELEEELFSQATLDADRPDQRDSLGAFPPVINHARANLDFALTRVRTKMEQHGIRRQPAEKTEAREIKAPPASPCTYEQMVVRMRHSWDQRLKVLEGQGRTRGSPRP</sequence>
<feature type="region of interest" description="Disordered" evidence="1">
    <location>
        <begin position="497"/>
        <end position="516"/>
    </location>
</feature>
<accession>A0ABP0KC46</accession>
<keyword evidence="3" id="KW-1185">Reference proteome</keyword>
<feature type="compositionally biased region" description="Basic and acidic residues" evidence="1">
    <location>
        <begin position="852"/>
        <end position="870"/>
    </location>
</feature>
<dbReference type="EMBL" id="CAXAMN010008224">
    <property type="protein sequence ID" value="CAK9024373.1"/>
    <property type="molecule type" value="Genomic_DNA"/>
</dbReference>
<dbReference type="Proteomes" id="UP001642484">
    <property type="component" value="Unassembled WGS sequence"/>
</dbReference>
<feature type="compositionally biased region" description="Polar residues" evidence="1">
    <location>
        <begin position="1"/>
        <end position="15"/>
    </location>
</feature>
<feature type="compositionally biased region" description="Basic and acidic residues" evidence="1">
    <location>
        <begin position="648"/>
        <end position="725"/>
    </location>
</feature>
<feature type="region of interest" description="Disordered" evidence="1">
    <location>
        <begin position="852"/>
        <end position="874"/>
    </location>
</feature>
<comment type="caution">
    <text evidence="2">The sequence shown here is derived from an EMBL/GenBank/DDBJ whole genome shotgun (WGS) entry which is preliminary data.</text>
</comment>
<evidence type="ECO:0000313" key="2">
    <source>
        <dbReference type="EMBL" id="CAK9024373.1"/>
    </source>
</evidence>
<feature type="region of interest" description="Disordered" evidence="1">
    <location>
        <begin position="584"/>
        <end position="627"/>
    </location>
</feature>
<proteinExistence type="predicted"/>
<feature type="compositionally biased region" description="Basic and acidic residues" evidence="1">
    <location>
        <begin position="735"/>
        <end position="753"/>
    </location>
</feature>
<evidence type="ECO:0000313" key="3">
    <source>
        <dbReference type="Proteomes" id="UP001642484"/>
    </source>
</evidence>
<feature type="compositionally biased region" description="Low complexity" evidence="1">
    <location>
        <begin position="21"/>
        <end position="44"/>
    </location>
</feature>
<feature type="region of interest" description="Disordered" evidence="1">
    <location>
        <begin position="1"/>
        <end position="132"/>
    </location>
</feature>
<feature type="compositionally biased region" description="Basic and acidic residues" evidence="1">
    <location>
        <begin position="272"/>
        <end position="309"/>
    </location>
</feature>
<protein>
    <submittedName>
        <fullName evidence="2">Uncharacterized protein</fullName>
    </submittedName>
</protein>